<dbReference type="Proteomes" id="UP000245119">
    <property type="component" value="Linkage Group LG6"/>
</dbReference>
<evidence type="ECO:0000256" key="1">
    <source>
        <dbReference type="SAM" id="MobiDB-lite"/>
    </source>
</evidence>
<organism evidence="2 3">
    <name type="scientific">Pomacea canaliculata</name>
    <name type="common">Golden apple snail</name>
    <dbReference type="NCBI Taxonomy" id="400727"/>
    <lineage>
        <taxon>Eukaryota</taxon>
        <taxon>Metazoa</taxon>
        <taxon>Spiralia</taxon>
        <taxon>Lophotrochozoa</taxon>
        <taxon>Mollusca</taxon>
        <taxon>Gastropoda</taxon>
        <taxon>Caenogastropoda</taxon>
        <taxon>Architaenioglossa</taxon>
        <taxon>Ampullarioidea</taxon>
        <taxon>Ampullariidae</taxon>
        <taxon>Pomacea</taxon>
    </lineage>
</organism>
<protein>
    <submittedName>
        <fullName evidence="2">Uncharacterized protein</fullName>
    </submittedName>
</protein>
<evidence type="ECO:0000313" key="2">
    <source>
        <dbReference type="EMBL" id="PVD28481.1"/>
    </source>
</evidence>
<sequence length="137" mass="15281">MDFVDDVTAMLPDWLPTDKLYVERVVPHLLMFGQIGCSLYPNLQIQTDIRGQTDRQTCMRGKVDEKRLLVSPSTVPPDPDSCHVSHVLSAGHGNINININANAALKRGDVTQREGRKGEREEGVEIGMGKDGRREEK</sequence>
<proteinExistence type="predicted"/>
<gene>
    <name evidence="2" type="ORF">C0Q70_11069</name>
</gene>
<reference evidence="2 3" key="1">
    <citation type="submission" date="2018-04" db="EMBL/GenBank/DDBJ databases">
        <title>The genome of golden apple snail Pomacea canaliculata provides insight into stress tolerance and invasive adaptation.</title>
        <authorList>
            <person name="Liu C."/>
            <person name="Liu B."/>
            <person name="Ren Y."/>
            <person name="Zhang Y."/>
            <person name="Wang H."/>
            <person name="Li S."/>
            <person name="Jiang F."/>
            <person name="Yin L."/>
            <person name="Zhang G."/>
            <person name="Qian W."/>
            <person name="Fan W."/>
        </authorList>
    </citation>
    <scope>NUCLEOTIDE SEQUENCE [LARGE SCALE GENOMIC DNA]</scope>
    <source>
        <strain evidence="2">SZHN2017</strain>
        <tissue evidence="2">Muscle</tissue>
    </source>
</reference>
<keyword evidence="3" id="KW-1185">Reference proteome</keyword>
<comment type="caution">
    <text evidence="2">The sequence shown here is derived from an EMBL/GenBank/DDBJ whole genome shotgun (WGS) entry which is preliminary data.</text>
</comment>
<dbReference type="EMBL" id="PZQS01000006">
    <property type="protein sequence ID" value="PVD28481.1"/>
    <property type="molecule type" value="Genomic_DNA"/>
</dbReference>
<dbReference type="AlphaFoldDB" id="A0A2T7P4Z4"/>
<evidence type="ECO:0000313" key="3">
    <source>
        <dbReference type="Proteomes" id="UP000245119"/>
    </source>
</evidence>
<name>A0A2T7P4Z4_POMCA</name>
<accession>A0A2T7P4Z4</accession>
<feature type="region of interest" description="Disordered" evidence="1">
    <location>
        <begin position="107"/>
        <end position="137"/>
    </location>
</feature>